<dbReference type="InterPro" id="IPR006862">
    <property type="entry name" value="Thio_Ohase/aa_AcTrfase"/>
</dbReference>
<comment type="caution">
    <text evidence="3">The sequence shown here is derived from an EMBL/GenBank/DDBJ whole genome shotgun (WGS) entry which is preliminary data.</text>
</comment>
<dbReference type="PROSITE" id="PS51257">
    <property type="entry name" value="PROKAR_LIPOPROTEIN"/>
    <property type="match status" value="1"/>
</dbReference>
<dbReference type="RefSeq" id="WP_170297038.1">
    <property type="nucleotide sequence ID" value="NZ_BAAANK010000003.1"/>
</dbReference>
<dbReference type="InterPro" id="IPR001375">
    <property type="entry name" value="Peptidase_S9_cat"/>
</dbReference>
<keyword evidence="3" id="KW-0378">Hydrolase</keyword>
<evidence type="ECO:0000313" key="3">
    <source>
        <dbReference type="EMBL" id="GAA1830882.1"/>
    </source>
</evidence>
<feature type="domain" description="Peptidase S9 prolyl oligopeptidase catalytic" evidence="1">
    <location>
        <begin position="238"/>
        <end position="297"/>
    </location>
</feature>
<feature type="domain" description="Acyl-CoA thioester hydrolase/bile acid-CoA amino acid N-acetyltransferase" evidence="2">
    <location>
        <begin position="47"/>
        <end position="162"/>
    </location>
</feature>
<dbReference type="Gene3D" id="2.60.40.2240">
    <property type="entry name" value="Acyl-CoA thioester hydrolase/BAAT N-terminal domain"/>
    <property type="match status" value="1"/>
</dbReference>
<dbReference type="Proteomes" id="UP001501746">
    <property type="component" value="Unassembled WGS sequence"/>
</dbReference>
<protein>
    <submittedName>
        <fullName evidence="3">Acyl-CoA thioester hydrolase/BAAT C-terminal domain-containing protein</fullName>
    </submittedName>
</protein>
<dbReference type="InterPro" id="IPR016662">
    <property type="entry name" value="Acyl-CoA_thioEstase_long-chain"/>
</dbReference>
<dbReference type="Gene3D" id="3.40.50.1820">
    <property type="entry name" value="alpha/beta hydrolase"/>
    <property type="match status" value="1"/>
</dbReference>
<gene>
    <name evidence="3" type="ORF">GCM10009750_13510</name>
</gene>
<dbReference type="EMBL" id="BAAANK010000003">
    <property type="protein sequence ID" value="GAA1830882.1"/>
    <property type="molecule type" value="Genomic_DNA"/>
</dbReference>
<keyword evidence="4" id="KW-1185">Reference proteome</keyword>
<dbReference type="Pfam" id="PF04775">
    <property type="entry name" value="Bile_Hydr_Trans"/>
    <property type="match status" value="1"/>
</dbReference>
<accession>A0ABN2MKW7</accession>
<name>A0ABN2MKW7_9MICO</name>
<sequence length="421" mass="43318">MRRPSALTAVVLTVALGVGLGGCVLGASEPAPPAEIVVTELDGPFAPLGIQFTGLPAGELVTLTSTAELPAAWYSSEAEFRVGDDGTVDLAAVAPESGDWAGADSMAPFWSMHGTRTARWDIWDEAFDVELTVRDAAGEELAQTVVTRPGTAPGVAVSEVNEPGIEGVFALPSVEHADMAADTAGAAVAPRPGVLVFTGSDGGLDGAAATARWVAGLGYPALGISYFGGEGQPEALENVPVETFEAGLAWLRAQPEVDLDRVFTFGISRGGEMALWLATEHPDLVTGAIAPVGAGAVVCGYPQGIAWTRGGEALAGDCTMSVVGSPSTRLDVAAIDGPVVLACGTDDELWDSCAALDDIVDRRSATDATTLATRGEGAMHAVSWPPYLPLFFGASVTPQQIAATRAVQQDFWRDVVSVLAE</sequence>
<evidence type="ECO:0000259" key="2">
    <source>
        <dbReference type="Pfam" id="PF04775"/>
    </source>
</evidence>
<dbReference type="InterPro" id="IPR029058">
    <property type="entry name" value="AB_hydrolase_fold"/>
</dbReference>
<dbReference type="GO" id="GO:0016787">
    <property type="term" value="F:hydrolase activity"/>
    <property type="evidence" value="ECO:0007669"/>
    <property type="project" value="UniProtKB-KW"/>
</dbReference>
<dbReference type="PANTHER" id="PTHR10824">
    <property type="entry name" value="ACYL-COENZYME A THIOESTERASE-RELATED"/>
    <property type="match status" value="1"/>
</dbReference>
<proteinExistence type="predicted"/>
<dbReference type="SUPFAM" id="SSF53474">
    <property type="entry name" value="alpha/beta-Hydrolases"/>
    <property type="match status" value="1"/>
</dbReference>
<evidence type="ECO:0000259" key="1">
    <source>
        <dbReference type="Pfam" id="PF00326"/>
    </source>
</evidence>
<evidence type="ECO:0000313" key="4">
    <source>
        <dbReference type="Proteomes" id="UP001501746"/>
    </source>
</evidence>
<organism evidence="3 4">
    <name type="scientific">Agromyces salentinus</name>
    <dbReference type="NCBI Taxonomy" id="269421"/>
    <lineage>
        <taxon>Bacteria</taxon>
        <taxon>Bacillati</taxon>
        <taxon>Actinomycetota</taxon>
        <taxon>Actinomycetes</taxon>
        <taxon>Micrococcales</taxon>
        <taxon>Microbacteriaceae</taxon>
        <taxon>Agromyces</taxon>
    </lineage>
</organism>
<dbReference type="InterPro" id="IPR042490">
    <property type="entry name" value="Thio_Ohase/BAAT_N"/>
</dbReference>
<reference evidence="3 4" key="1">
    <citation type="journal article" date="2019" name="Int. J. Syst. Evol. Microbiol.">
        <title>The Global Catalogue of Microorganisms (GCM) 10K type strain sequencing project: providing services to taxonomists for standard genome sequencing and annotation.</title>
        <authorList>
            <consortium name="The Broad Institute Genomics Platform"/>
            <consortium name="The Broad Institute Genome Sequencing Center for Infectious Disease"/>
            <person name="Wu L."/>
            <person name="Ma J."/>
        </authorList>
    </citation>
    <scope>NUCLEOTIDE SEQUENCE [LARGE SCALE GENOMIC DNA]</scope>
    <source>
        <strain evidence="3 4">JCM 14323</strain>
    </source>
</reference>
<dbReference type="PIRSF" id="PIRSF016521">
    <property type="entry name" value="Acyl-CoA_hydro"/>
    <property type="match status" value="1"/>
</dbReference>
<dbReference type="PANTHER" id="PTHR10824:SF4">
    <property type="entry name" value="ACYL-COENZYME A THIOESTERASE 1-LIKE"/>
    <property type="match status" value="1"/>
</dbReference>
<dbReference type="Pfam" id="PF00326">
    <property type="entry name" value="Peptidase_S9"/>
    <property type="match status" value="1"/>
</dbReference>